<keyword evidence="5" id="KW-0677">Repeat</keyword>
<accession>A0A6J2UXV7</accession>
<dbReference type="InterPro" id="IPR052672">
    <property type="entry name" value="Type1_Cytokine_Rcpt_Type2"/>
</dbReference>
<dbReference type="PROSITE" id="PS50853">
    <property type="entry name" value="FN3"/>
    <property type="match status" value="2"/>
</dbReference>
<keyword evidence="8" id="KW-0675">Receptor</keyword>
<proteinExistence type="inferred from homology"/>
<keyword evidence="9" id="KW-0325">Glycoprotein</keyword>
<gene>
    <name evidence="12" type="primary">LOC115807170</name>
</gene>
<dbReference type="Proteomes" id="UP000504632">
    <property type="component" value="Chromosome 3"/>
</dbReference>
<dbReference type="SUPFAM" id="SSF49265">
    <property type="entry name" value="Fibronectin type III"/>
    <property type="match status" value="3"/>
</dbReference>
<evidence type="ECO:0000259" key="10">
    <source>
        <dbReference type="PROSITE" id="PS50853"/>
    </source>
</evidence>
<dbReference type="InterPro" id="IPR036116">
    <property type="entry name" value="FN3_sf"/>
</dbReference>
<evidence type="ECO:0000256" key="5">
    <source>
        <dbReference type="ARBA" id="ARBA00022737"/>
    </source>
</evidence>
<comment type="similarity">
    <text evidence="2">Belongs to the type I cytokine receptor family. Type 2 subfamily.</text>
</comment>
<evidence type="ECO:0000256" key="6">
    <source>
        <dbReference type="ARBA" id="ARBA00022989"/>
    </source>
</evidence>
<dbReference type="OrthoDB" id="6382334at2759"/>
<evidence type="ECO:0000256" key="4">
    <source>
        <dbReference type="ARBA" id="ARBA00022729"/>
    </source>
</evidence>
<keyword evidence="6" id="KW-1133">Transmembrane helix</keyword>
<dbReference type="SMART" id="SM00060">
    <property type="entry name" value="FN3"/>
    <property type="match status" value="3"/>
</dbReference>
<comment type="subcellular location">
    <subcellularLocation>
        <location evidence="1">Membrane</location>
        <topology evidence="1">Single-pass type I membrane protein</topology>
    </subcellularLocation>
</comment>
<evidence type="ECO:0000256" key="1">
    <source>
        <dbReference type="ARBA" id="ARBA00004479"/>
    </source>
</evidence>
<keyword evidence="3" id="KW-0812">Transmembrane</keyword>
<organism evidence="11 12">
    <name type="scientific">Chanos chanos</name>
    <name type="common">Milkfish</name>
    <name type="synonym">Mugil chanos</name>
    <dbReference type="NCBI Taxonomy" id="29144"/>
    <lineage>
        <taxon>Eukaryota</taxon>
        <taxon>Metazoa</taxon>
        <taxon>Chordata</taxon>
        <taxon>Craniata</taxon>
        <taxon>Vertebrata</taxon>
        <taxon>Euteleostomi</taxon>
        <taxon>Actinopterygii</taxon>
        <taxon>Neopterygii</taxon>
        <taxon>Teleostei</taxon>
        <taxon>Ostariophysi</taxon>
        <taxon>Gonorynchiformes</taxon>
        <taxon>Chanidae</taxon>
        <taxon>Chanos</taxon>
    </lineage>
</organism>
<evidence type="ECO:0000256" key="7">
    <source>
        <dbReference type="ARBA" id="ARBA00023136"/>
    </source>
</evidence>
<evidence type="ECO:0000256" key="2">
    <source>
        <dbReference type="ARBA" id="ARBA00008921"/>
    </source>
</evidence>
<dbReference type="GeneID" id="115807170"/>
<keyword evidence="4" id="KW-0732">Signal</keyword>
<keyword evidence="11" id="KW-1185">Reference proteome</keyword>
<dbReference type="GO" id="GO:0005886">
    <property type="term" value="C:plasma membrane"/>
    <property type="evidence" value="ECO:0007669"/>
    <property type="project" value="UniProtKB-ARBA"/>
</dbReference>
<dbReference type="CDD" id="cd00063">
    <property type="entry name" value="FN3"/>
    <property type="match status" value="2"/>
</dbReference>
<dbReference type="Pfam" id="PF17971">
    <property type="entry name" value="LIFR_D2"/>
    <property type="match status" value="1"/>
</dbReference>
<protein>
    <submittedName>
        <fullName evidence="12">Leukemia inhibitory factor receptor-like</fullName>
    </submittedName>
</protein>
<dbReference type="PANTHER" id="PTHR48423:SF1">
    <property type="entry name" value="INTERLEUKIN-27 RECEPTOR SUBUNIT ALPHA"/>
    <property type="match status" value="1"/>
</dbReference>
<evidence type="ECO:0000256" key="3">
    <source>
        <dbReference type="ARBA" id="ARBA00022692"/>
    </source>
</evidence>
<dbReference type="InterPro" id="IPR003961">
    <property type="entry name" value="FN3_dom"/>
</dbReference>
<evidence type="ECO:0000256" key="8">
    <source>
        <dbReference type="ARBA" id="ARBA00023170"/>
    </source>
</evidence>
<dbReference type="Gene3D" id="2.60.40.10">
    <property type="entry name" value="Immunoglobulins"/>
    <property type="match status" value="6"/>
</dbReference>
<dbReference type="FunCoup" id="A0A6J2UXV7">
    <property type="interactions" value="287"/>
</dbReference>
<dbReference type="Pfam" id="PF25552">
    <property type="entry name" value="LIFR_D4"/>
    <property type="match status" value="1"/>
</dbReference>
<evidence type="ECO:0000256" key="9">
    <source>
        <dbReference type="ARBA" id="ARBA00023180"/>
    </source>
</evidence>
<dbReference type="PANTHER" id="PTHR48423">
    <property type="entry name" value="INTERLEUKIN-27 RECEPTOR SUBUNIT ALPHA"/>
    <property type="match status" value="1"/>
</dbReference>
<keyword evidence="7" id="KW-0472">Membrane</keyword>
<feature type="domain" description="Fibronectin type-III" evidence="10">
    <location>
        <begin position="601"/>
        <end position="697"/>
    </location>
</feature>
<reference evidence="12" key="1">
    <citation type="submission" date="2025-08" db="UniProtKB">
        <authorList>
            <consortium name="RefSeq"/>
        </authorList>
    </citation>
    <scope>IDENTIFICATION</scope>
</reference>
<dbReference type="InterPro" id="IPR013783">
    <property type="entry name" value="Ig-like_fold"/>
</dbReference>
<evidence type="ECO:0000313" key="11">
    <source>
        <dbReference type="Proteomes" id="UP000504632"/>
    </source>
</evidence>
<sequence>MTTAVKTAFKSENFHLKLPAPSRKFLGNRNRAPYVRRYERTEVSKRFLPPEAQNMTLYPDYNTWMIKVTWEDSIPPEIQSKNLIYEIEVIRTELNERVHNDTVEVLLNQVGPHQWEWTSPLPLNCTSHTVRIRSQYQHPVSKWSKWTEMILKGEDADIKPDSQTKIFPRNQSFKVGSNITSCCILGSEETSEPHDSFVIKISNRTYATKPYTLPKPTYETGYDLLCGDKGATIKFGTPPQDYGFNCTTRDLKTVECVWNSGPNTGLNDATKYSINGSPCVCAKTGHCKDCSCSLNESINQGERTWILTAKNSLGQKTIKYTADPKDRVWLHAPVLQPVTASARNANISWPWNGKQYKSFLLECEMELQDSEHSETRNFTGPGLQSVNLVDLQPFTDYVVKVRCRYRWKWSDWSTPRSFSTTEDIPEALDVWAHRSSGETVIAWKLRKSHGKILHYTVTMDNTTPEEINDAQMNCITRRNVTDIITVSAANSAGCSPPSSVRIAEPESAEPVLTSTGHEGGFNFSWPRSPDAECGYVIDWFQTHRNECSIDWMKIPLENTSARIQSDNLMAGERYTLSVYACTQRGPKLLKRSYGYVEEQAPTGKVQNLTTRQEGSKVVLSWDPVPLVHRRGIIKGYIVSYSRSESKNPTCFNIQNPAARNWTQELDADSYQFLVKAYTSAGEGLEASIGISVAPQPPQIITETAIALVATVLVLTIITTLCYRKRTWLKNRLYPDIPQPKFRDEWPEKEPLHCQLMKVDVNAECTVPSVKPQELPAELTSVNEYQREEKQPLSDPQKQVPCYLNLENTEPLVTITEYTVISTSAAQHLENPTYQSTAPLDLEAVSSIPGYSPQMTSVPEAPLQIDLTYQPIKDSQAYQPQSNWSVDVSNIAYQPSLPGSPTSVSSTHCLLQESRGHLSAALAYLPYPWVETHLTFSLPASWIHWGEASETGWLYVVGGDETTTVTQLALDCQTGTVPSYAWPKGLKESAAMVTALGLHLRGYRVNNQWESQLGLADQGGHREPSMPSAT</sequence>
<name>A0A6J2UXV7_CHACN</name>
<dbReference type="AlphaFoldDB" id="A0A6J2UXV7"/>
<dbReference type="InParanoid" id="A0A6J2UXV7"/>
<dbReference type="InterPro" id="IPR040817">
    <property type="entry name" value="LIFR_D2"/>
</dbReference>
<feature type="domain" description="Fibronectin type-III" evidence="10">
    <location>
        <begin position="332"/>
        <end position="423"/>
    </location>
</feature>
<dbReference type="RefSeq" id="XP_030623901.1">
    <property type="nucleotide sequence ID" value="XM_030768041.1"/>
</dbReference>
<evidence type="ECO:0000313" key="12">
    <source>
        <dbReference type="RefSeq" id="XP_030623901.1"/>
    </source>
</evidence>